<dbReference type="RefSeq" id="YP_004300582.1">
    <property type="nucleotide sequence ID" value="NC_015250.1"/>
</dbReference>
<dbReference type="SUPFAM" id="SSF55874">
    <property type="entry name" value="ATPase domain of HSP90 chaperone/DNA topoisomerase II/histidine kinase"/>
    <property type="match status" value="1"/>
</dbReference>
<dbReference type="EMBL" id="HM114315">
    <property type="protein sequence ID" value="ADJ19348.1"/>
    <property type="molecule type" value="Genomic_DNA"/>
</dbReference>
<organism evidence="1 2">
    <name type="scientific">Acinetobacter phage 133</name>
    <dbReference type="NCBI Taxonomy" id="2919552"/>
    <lineage>
        <taxon>Viruses</taxon>
        <taxon>Duplodnaviria</taxon>
        <taxon>Heunggongvirae</taxon>
        <taxon>Uroviricota</taxon>
        <taxon>Caudoviricetes</taxon>
        <taxon>Pantevenvirales</taxon>
        <taxon>Straboviridae</taxon>
        <taxon>Tevenvirinae</taxon>
        <taxon>Centumtrigintavirus</taxon>
        <taxon>Centumtrigintavirus cv133</taxon>
        <taxon>Acinetobacter virus 133</taxon>
    </lineage>
</organism>
<evidence type="ECO:0000313" key="2">
    <source>
        <dbReference type="Proteomes" id="UP000000330"/>
    </source>
</evidence>
<accession>D9I5W7</accession>
<dbReference type="Proteomes" id="UP000000330">
    <property type="component" value="Segment"/>
</dbReference>
<name>D9I5W7_9CAUD</name>
<evidence type="ECO:0000313" key="1">
    <source>
        <dbReference type="EMBL" id="ADJ19348.1"/>
    </source>
</evidence>
<dbReference type="KEGG" id="vg:10323261"/>
<protein>
    <submittedName>
        <fullName evidence="1">RIIA protector from prophage-induced early lysis</fullName>
    </submittedName>
</protein>
<gene>
    <name evidence="1" type="primary">rIIA</name>
    <name evidence="1" type="ORF">Acj133p001</name>
</gene>
<keyword evidence="2" id="KW-1185">Reference proteome</keyword>
<reference evidence="1 2" key="1">
    <citation type="journal article" date="2010" name="Virol. J.">
        <title>Genomes of the T4-related bacteriophages as windows on microbial genome evolution.</title>
        <authorList>
            <person name="Petrov V.M."/>
            <person name="Ratnayaka S."/>
            <person name="Nolan J.M."/>
            <person name="Miller E.S."/>
            <person name="Karam J.D."/>
        </authorList>
    </citation>
    <scope>NUCLEOTIDE SEQUENCE [LARGE SCALE GENOMIC DNA]</scope>
    <source>
        <strain evidence="1">Acj133</strain>
    </source>
</reference>
<proteinExistence type="predicted"/>
<dbReference type="GeneID" id="10323261"/>
<dbReference type="Gene3D" id="3.30.565.10">
    <property type="entry name" value="Histidine kinase-like ATPase, C-terminal domain"/>
    <property type="match status" value="1"/>
</dbReference>
<dbReference type="InterPro" id="IPR036890">
    <property type="entry name" value="HATPase_C_sf"/>
</dbReference>
<sequence length="735" mass="83321">MIFDSSNEVVMGNAQQTAEFKIAANPKAFKILSSNLYKHKVRAIIRELSCNAIDAHVMNGQTRPFEITMPCTLDPRFIIRDFGPGISPEDIVDIYTVYFMSTKTNTNDQIGGLGLGAKTPFSYAHSFNVNSFHNGKVYGYSAVLTEQGPVLSKTFIEDMKPDDLPGLEVVVPVKPSDLSLWDKEAAYILRTFGDVKPMIKNQSFGIDFFTDEEMSEPCMVVKPDAMESKGLYAIYGRIVYPLTDVPGLKAEWLKSVYPKTFYNFKLGELDIAPSREELSLDDRTIAALLERINTIDSELFEEAIRSIQDEPNVRKAARIFNNFNSSQREIIKNRGVILSDGSTINDVINSKEKAKGLNSLIYARAYQLRKQASLRRLNVTMVGNRKNDCSIEYLIDYRQERIDIIVQDKKSKVSNVIRGMSYLSEEKRAEMNMPPSGATVLIWDDMDADTLVELKKVMGLDPVYIWQMSDLWDKLKDHDPLYAAPSIKNSKGVTIRETRPAVPNVYKYTHNGSIWAYESLRLTASELDKLEGFAVGINRDDITSLDGHFISNLNSSYNRTLSAVGITEYYMLRPSVISRFKVKPNDKLKSVFVELAIRLQSSLDTLDVQNYIVPGEDRMASSVDALKLGKFVYGDSYTTSASKAIRTWHRNQENYRTPFSRSAEWEGMAKVVTQIDTLYGDGRERAQKCIEKFKKGHIVASYYMERSYAYTPEIKKELYHLLGIQDVQSNLTQTL</sequence>